<dbReference type="InterPro" id="IPR027246">
    <property type="entry name" value="Porin_Euk/Tom40"/>
</dbReference>
<name>A0A392PGB4_9FABA</name>
<dbReference type="Pfam" id="PF01459">
    <property type="entry name" value="Porin_3"/>
    <property type="match status" value="1"/>
</dbReference>
<comment type="similarity">
    <text evidence="1">Belongs to the eukaryotic mitochondrial porin (TC 1.B.8.1) family.</text>
</comment>
<comment type="caution">
    <text evidence="2">The sequence shown here is derived from an EMBL/GenBank/DDBJ whole genome shotgun (WGS) entry which is preliminary data.</text>
</comment>
<dbReference type="GO" id="GO:0008308">
    <property type="term" value="F:voltage-gated monoatomic anion channel activity"/>
    <property type="evidence" value="ECO:0007669"/>
    <property type="project" value="InterPro"/>
</dbReference>
<dbReference type="PANTHER" id="PTHR11743">
    <property type="entry name" value="VOLTAGE-DEPENDENT ANION-SELECTIVE CHANNEL"/>
    <property type="match status" value="1"/>
</dbReference>
<dbReference type="Proteomes" id="UP000265520">
    <property type="component" value="Unassembled WGS sequence"/>
</dbReference>
<dbReference type="EMBL" id="LXQA010076619">
    <property type="protein sequence ID" value="MCI10529.1"/>
    <property type="molecule type" value="Genomic_DNA"/>
</dbReference>
<dbReference type="PANTHER" id="PTHR11743:SF35">
    <property type="entry name" value="PORIN_VOLTAGE-DEPENDENT ANION-SELECTIVE CHANNEL PROTEIN"/>
    <property type="match status" value="1"/>
</dbReference>
<organism evidence="2 3">
    <name type="scientific">Trifolium medium</name>
    <dbReference type="NCBI Taxonomy" id="97028"/>
    <lineage>
        <taxon>Eukaryota</taxon>
        <taxon>Viridiplantae</taxon>
        <taxon>Streptophyta</taxon>
        <taxon>Embryophyta</taxon>
        <taxon>Tracheophyta</taxon>
        <taxon>Spermatophyta</taxon>
        <taxon>Magnoliopsida</taxon>
        <taxon>eudicotyledons</taxon>
        <taxon>Gunneridae</taxon>
        <taxon>Pentapetalae</taxon>
        <taxon>rosids</taxon>
        <taxon>fabids</taxon>
        <taxon>Fabales</taxon>
        <taxon>Fabaceae</taxon>
        <taxon>Papilionoideae</taxon>
        <taxon>50 kb inversion clade</taxon>
        <taxon>NPAAA clade</taxon>
        <taxon>Hologalegina</taxon>
        <taxon>IRL clade</taxon>
        <taxon>Trifolieae</taxon>
        <taxon>Trifolium</taxon>
    </lineage>
</organism>
<evidence type="ECO:0000313" key="2">
    <source>
        <dbReference type="EMBL" id="MCI10529.1"/>
    </source>
</evidence>
<dbReference type="Gene3D" id="2.40.160.10">
    <property type="entry name" value="Porin"/>
    <property type="match status" value="1"/>
</dbReference>
<feature type="non-terminal residue" evidence="2">
    <location>
        <position position="1"/>
    </location>
</feature>
<dbReference type="InterPro" id="IPR001925">
    <property type="entry name" value="Porin_Euk"/>
</dbReference>
<evidence type="ECO:0000313" key="3">
    <source>
        <dbReference type="Proteomes" id="UP000265520"/>
    </source>
</evidence>
<reference evidence="2 3" key="1">
    <citation type="journal article" date="2018" name="Front. Plant Sci.">
        <title>Red Clover (Trifolium pratense) and Zigzag Clover (T. medium) - A Picture of Genomic Similarities and Differences.</title>
        <authorList>
            <person name="Dluhosova J."/>
            <person name="Istvanek J."/>
            <person name="Nedelnik J."/>
            <person name="Repkova J."/>
        </authorList>
    </citation>
    <scope>NUCLEOTIDE SEQUENCE [LARGE SCALE GENOMIC DNA]</scope>
    <source>
        <strain evidence="3">cv. 10/8</strain>
        <tissue evidence="2">Leaf</tissue>
    </source>
</reference>
<accession>A0A392PGB4</accession>
<proteinExistence type="inferred from homology"/>
<sequence length="132" mass="13930">SVTAENPGSNFLERETCDINCSVSDLNVFAAVSITVVEIVPGVRTVLKCNIPDSGKVELQYLNKFTGITGRIGLLGNEGGQYDPVLNFSGLLGTRIVSLGANVALHIPTRSITKLNAGFGFNSAFLEASLTL</sequence>
<dbReference type="AlphaFoldDB" id="A0A392PGB4"/>
<keyword evidence="3" id="KW-1185">Reference proteome</keyword>
<protein>
    <submittedName>
        <fullName evidence="2">Mitochondrial-like outer membrane protein porin 1-like</fullName>
    </submittedName>
</protein>
<dbReference type="InterPro" id="IPR023614">
    <property type="entry name" value="Porin_dom_sf"/>
</dbReference>
<evidence type="ECO:0000256" key="1">
    <source>
        <dbReference type="ARBA" id="ARBA00009624"/>
    </source>
</evidence>
<dbReference type="GO" id="GO:0005741">
    <property type="term" value="C:mitochondrial outer membrane"/>
    <property type="evidence" value="ECO:0007669"/>
    <property type="project" value="InterPro"/>
</dbReference>